<sequence>MRRKLRHLLMFLIIILKKPNTPEAGCRCAPSPNYKCLDNQGLTSIPQNLPTSLKQLELKRNQITIIKSGAFANVSRLQELWLTSNKIKIIQEGAIANLPLLKKLFLYYNQITIIDEGPPVTEFDSKIRGGYHSVKAVVVGNRHRMEITALVPSGLIEADTAS</sequence>
<dbReference type="InParanoid" id="C4A0V5"/>
<feature type="chain" id="PRO_5002935428" description="LRRNT domain-containing protein" evidence="4">
    <location>
        <begin position="25"/>
        <end position="162"/>
    </location>
</feature>
<evidence type="ECO:0000313" key="5">
    <source>
        <dbReference type="EMBL" id="EEN41584.1"/>
    </source>
</evidence>
<dbReference type="Gene3D" id="3.80.10.10">
    <property type="entry name" value="Ribonuclease Inhibitor"/>
    <property type="match status" value="1"/>
</dbReference>
<gene>
    <name evidence="5" type="ORF">BRAFLDRAFT_133161</name>
</gene>
<reference evidence="5" key="1">
    <citation type="journal article" date="2008" name="Nature">
        <title>The amphioxus genome and the evolution of the chordate karyotype.</title>
        <authorList>
            <consortium name="US DOE Joint Genome Institute (JGI-PGF)"/>
            <person name="Putnam N.H."/>
            <person name="Butts T."/>
            <person name="Ferrier D.E.K."/>
            <person name="Furlong R.F."/>
            <person name="Hellsten U."/>
            <person name="Kawashima T."/>
            <person name="Robinson-Rechavi M."/>
            <person name="Shoguchi E."/>
            <person name="Terry A."/>
            <person name="Yu J.-K."/>
            <person name="Benito-Gutierrez E.L."/>
            <person name="Dubchak I."/>
            <person name="Garcia-Fernandez J."/>
            <person name="Gibson-Brown J.J."/>
            <person name="Grigoriev I.V."/>
            <person name="Horton A.C."/>
            <person name="de Jong P.J."/>
            <person name="Jurka J."/>
            <person name="Kapitonov V.V."/>
            <person name="Kohara Y."/>
            <person name="Kuroki Y."/>
            <person name="Lindquist E."/>
            <person name="Lucas S."/>
            <person name="Osoegawa K."/>
            <person name="Pennacchio L.A."/>
            <person name="Salamov A.A."/>
            <person name="Satou Y."/>
            <person name="Sauka-Spengler T."/>
            <person name="Schmutz J."/>
            <person name="Shin-I T."/>
            <person name="Toyoda A."/>
            <person name="Bronner-Fraser M."/>
            <person name="Fujiyama A."/>
            <person name="Holland L.Z."/>
            <person name="Holland P.W.H."/>
            <person name="Satoh N."/>
            <person name="Rokhsar D.S."/>
        </authorList>
    </citation>
    <scope>NUCLEOTIDE SEQUENCE [LARGE SCALE GENOMIC DNA]</scope>
    <source>
        <strain evidence="5">S238N-H82</strain>
        <tissue evidence="5">Testes</tissue>
    </source>
</reference>
<evidence type="ECO:0000256" key="3">
    <source>
        <dbReference type="ARBA" id="ARBA00022737"/>
    </source>
</evidence>
<evidence type="ECO:0000256" key="2">
    <source>
        <dbReference type="ARBA" id="ARBA00022729"/>
    </source>
</evidence>
<evidence type="ECO:0000256" key="1">
    <source>
        <dbReference type="ARBA" id="ARBA00022614"/>
    </source>
</evidence>
<dbReference type="SMART" id="SM00369">
    <property type="entry name" value="LRR_TYP"/>
    <property type="match status" value="3"/>
</dbReference>
<keyword evidence="2 4" id="KW-0732">Signal</keyword>
<dbReference type="InterPro" id="IPR001611">
    <property type="entry name" value="Leu-rich_rpt"/>
</dbReference>
<organism>
    <name type="scientific">Branchiostoma floridae</name>
    <name type="common">Florida lancelet</name>
    <name type="synonym">Amphioxus</name>
    <dbReference type="NCBI Taxonomy" id="7739"/>
    <lineage>
        <taxon>Eukaryota</taxon>
        <taxon>Metazoa</taxon>
        <taxon>Chordata</taxon>
        <taxon>Cephalochordata</taxon>
        <taxon>Leptocardii</taxon>
        <taxon>Amphioxiformes</taxon>
        <taxon>Branchiostomatidae</taxon>
        <taxon>Branchiostoma</taxon>
    </lineage>
</organism>
<dbReference type="PANTHER" id="PTHR24373:SF398">
    <property type="entry name" value="LEUCINE-RICH REPEAT-CONTAINING G-PROTEIN COUPLED RECEPTOR 6"/>
    <property type="match status" value="1"/>
</dbReference>
<dbReference type="eggNOG" id="KOG0619">
    <property type="taxonomic scope" value="Eukaryota"/>
</dbReference>
<proteinExistence type="predicted"/>
<accession>C4A0V5</accession>
<evidence type="ECO:0008006" key="6">
    <source>
        <dbReference type="Google" id="ProtNLM"/>
    </source>
</evidence>
<name>C4A0V5_BRAFL</name>
<dbReference type="InterPro" id="IPR050328">
    <property type="entry name" value="Dev_Immune_Receptor"/>
</dbReference>
<dbReference type="EMBL" id="GG666828">
    <property type="protein sequence ID" value="EEN41584.1"/>
    <property type="molecule type" value="Genomic_DNA"/>
</dbReference>
<feature type="signal peptide" evidence="4">
    <location>
        <begin position="1"/>
        <end position="24"/>
    </location>
</feature>
<protein>
    <recommendedName>
        <fullName evidence="6">LRRNT domain-containing protein</fullName>
    </recommendedName>
</protein>
<dbReference type="InterPro" id="IPR032675">
    <property type="entry name" value="LRR_dom_sf"/>
</dbReference>
<dbReference type="InterPro" id="IPR003591">
    <property type="entry name" value="Leu-rich_rpt_typical-subtyp"/>
</dbReference>
<evidence type="ECO:0000256" key="4">
    <source>
        <dbReference type="SAM" id="SignalP"/>
    </source>
</evidence>
<keyword evidence="3" id="KW-0677">Repeat</keyword>
<dbReference type="STRING" id="7739.C4A0V5"/>
<dbReference type="Pfam" id="PF13855">
    <property type="entry name" value="LRR_8"/>
    <property type="match status" value="1"/>
</dbReference>
<dbReference type="SUPFAM" id="SSF52058">
    <property type="entry name" value="L domain-like"/>
    <property type="match status" value="1"/>
</dbReference>
<dbReference type="PANTHER" id="PTHR24373">
    <property type="entry name" value="SLIT RELATED LEUCINE-RICH REPEAT NEURONAL PROTEIN"/>
    <property type="match status" value="1"/>
</dbReference>
<dbReference type="AlphaFoldDB" id="C4A0V5"/>
<keyword evidence="1" id="KW-0433">Leucine-rich repeat</keyword>